<evidence type="ECO:0000313" key="2">
    <source>
        <dbReference type="EMBL" id="AIX18156.1"/>
    </source>
</evidence>
<evidence type="ECO:0000313" key="6">
    <source>
        <dbReference type="EMBL" id="AIX32557.1"/>
    </source>
</evidence>
<evidence type="ECO:0000313" key="7">
    <source>
        <dbReference type="EMBL" id="AIX33622.1"/>
    </source>
</evidence>
<dbReference type="Proteomes" id="UP000185327">
    <property type="component" value="Segment"/>
</dbReference>
<evidence type="ECO:0000313" key="13">
    <source>
        <dbReference type="Proteomes" id="UP000185337"/>
    </source>
</evidence>
<organism evidence="1 13">
    <name type="scientific">Synechococcus phage ACG-2014b</name>
    <dbReference type="NCBI Taxonomy" id="1493508"/>
    <lineage>
        <taxon>Viruses</taxon>
        <taxon>Duplodnaviria</taxon>
        <taxon>Heunggongvirae</taxon>
        <taxon>Uroviricota</taxon>
        <taxon>Caudoviricetes</taxon>
        <taxon>Pantevenvirales</taxon>
        <taxon>Kyanoviridae</taxon>
        <taxon>Nereusvirus</taxon>
        <taxon>Nereusvirus tusconc4</taxon>
    </lineage>
</organism>
<dbReference type="Proteomes" id="UP000185326">
    <property type="component" value="Segment"/>
</dbReference>
<dbReference type="Proteomes" id="UP000185328">
    <property type="component" value="Segment"/>
</dbReference>
<dbReference type="EMBL" id="KJ019051">
    <property type="protein sequence ID" value="AIX19747.1"/>
    <property type="molecule type" value="Genomic_DNA"/>
</dbReference>
<evidence type="ECO:0000313" key="1">
    <source>
        <dbReference type="EMBL" id="AIX17940.1"/>
    </source>
</evidence>
<dbReference type="EMBL" id="KJ019109">
    <property type="protein sequence ID" value="AIX33837.1"/>
    <property type="molecule type" value="Genomic_DNA"/>
</dbReference>
<dbReference type="KEGG" id="vg:24405217"/>
<dbReference type="Proteomes" id="UP000033002">
    <property type="component" value="Segment"/>
</dbReference>
<dbReference type="Proteomes" id="UP000185337">
    <property type="component" value="Segment"/>
</dbReference>
<dbReference type="EMBL" id="KJ019049">
    <property type="protein sequence ID" value="AIX19313.1"/>
    <property type="molecule type" value="Genomic_DNA"/>
</dbReference>
<dbReference type="EMBL" id="KJ019060">
    <property type="protein sequence ID" value="AIX21976.1"/>
    <property type="molecule type" value="Genomic_DNA"/>
</dbReference>
<dbReference type="Proteomes" id="UP000185334">
    <property type="component" value="Segment"/>
</dbReference>
<name>A0A0E3EYU8_9CAUD</name>
<accession>A0A0E3EYU8</accession>
<dbReference type="Proteomes" id="UP000185342">
    <property type="component" value="Segment"/>
</dbReference>
<dbReference type="EMBL" id="KJ019044">
    <property type="protein sequence ID" value="AIX18156.1"/>
    <property type="molecule type" value="Genomic_DNA"/>
</dbReference>
<dbReference type="GeneID" id="24405217"/>
<evidence type="ECO:0000313" key="10">
    <source>
        <dbReference type="EMBL" id="AIX39374.1"/>
    </source>
</evidence>
<evidence type="ECO:0000313" key="9">
    <source>
        <dbReference type="EMBL" id="AIX34054.1"/>
    </source>
</evidence>
<dbReference type="Proteomes" id="UP000185336">
    <property type="component" value="Segment"/>
</dbReference>
<dbReference type="Proteomes" id="UP000185329">
    <property type="component" value="Segment"/>
</dbReference>
<evidence type="ECO:0000313" key="11">
    <source>
        <dbReference type="Proteomes" id="UP000033002"/>
    </source>
</evidence>
<evidence type="ECO:0000313" key="5">
    <source>
        <dbReference type="EMBL" id="AIX21976.1"/>
    </source>
</evidence>
<evidence type="ECO:0000313" key="4">
    <source>
        <dbReference type="EMBL" id="AIX19747.1"/>
    </source>
</evidence>
<sequence length="97" mass="11377">MPLIASTMYSWKHQNHVDMRDIFSDSLQQLSNLSLYKPMTTSNPYVDTLIEMGYDRQDIEVAGAMFQKHTFPCVIHGRSFDTEEQYFAELHDYFNGM</sequence>
<reference evidence="11 12" key="1">
    <citation type="submission" date="2013-12" db="EMBL/GenBank/DDBJ databases">
        <title>Ecological redundancy of diverse viral populations within a natural community.</title>
        <authorList>
            <person name="Gregory A.C."/>
            <person name="LaButti K."/>
            <person name="Copeland A."/>
            <person name="Woyke T."/>
            <person name="Sullivan M.B."/>
        </authorList>
    </citation>
    <scope>NUCLEOTIDE SEQUENCE [LARGE SCALE GENOMIC DNA]</scope>
    <source>
        <strain evidence="10">Syn7803C100</strain>
        <strain evidence="1">Syn7803C68</strain>
        <strain evidence="2">Syn7803C69</strain>
        <strain evidence="3">Syn7803C76</strain>
        <strain evidence="4">Syn7803C78</strain>
        <strain evidence="5">Syn7803C91</strain>
        <strain evidence="6">Syn7803US49</strain>
        <strain evidence="7">Syn7803US53</strain>
        <strain evidence="8">Syn7803US54</strain>
        <strain evidence="9">Syn7803US56</strain>
    </source>
</reference>
<dbReference type="EMBL" id="KJ019104">
    <property type="protein sequence ID" value="AIX32557.1"/>
    <property type="molecule type" value="Genomic_DNA"/>
</dbReference>
<dbReference type="Proteomes" id="UP000185341">
    <property type="component" value="Segment"/>
</dbReference>
<gene>
    <name evidence="10" type="ORF">Syn7803C100_73</name>
    <name evidence="1" type="ORF">Syn7803C68_72</name>
    <name evidence="2" type="ORF">Syn7803C69_72</name>
    <name evidence="3" type="ORF">Syn7803C76_73</name>
    <name evidence="4" type="ORF">Syn7803C78_72</name>
    <name evidence="5" type="ORF">Syn7803C91_73</name>
    <name evidence="6" type="ORF">Syn7803US49_71</name>
    <name evidence="7" type="ORF">Syn7803US53_72</name>
    <name evidence="8" type="ORF">Syn7803US54_72</name>
    <name evidence="9" type="ORF">Syn7803US56_73</name>
</gene>
<proteinExistence type="predicted"/>
<evidence type="ECO:0000313" key="3">
    <source>
        <dbReference type="EMBL" id="AIX19313.1"/>
    </source>
</evidence>
<dbReference type="EMBL" id="KJ019108">
    <property type="protein sequence ID" value="AIX33622.1"/>
    <property type="molecule type" value="Genomic_DNA"/>
</dbReference>
<dbReference type="EMBL" id="KJ019110">
    <property type="protein sequence ID" value="AIX34054.1"/>
    <property type="molecule type" value="Genomic_DNA"/>
</dbReference>
<dbReference type="EMBL" id="KJ019043">
    <property type="protein sequence ID" value="AIX17940.1"/>
    <property type="molecule type" value="Genomic_DNA"/>
</dbReference>
<dbReference type="RefSeq" id="YP_009140641.1">
    <property type="nucleotide sequence ID" value="NC_027130.1"/>
</dbReference>
<dbReference type="EMBL" id="KJ019134">
    <property type="protein sequence ID" value="AIX39374.1"/>
    <property type="molecule type" value="Genomic_DNA"/>
</dbReference>
<evidence type="ECO:0000313" key="12">
    <source>
        <dbReference type="Proteomes" id="UP000185326"/>
    </source>
</evidence>
<protein>
    <submittedName>
        <fullName evidence="1">Uncharacterized protein</fullName>
    </submittedName>
</protein>
<evidence type="ECO:0000313" key="8">
    <source>
        <dbReference type="EMBL" id="AIX33837.1"/>
    </source>
</evidence>